<evidence type="ECO:0000256" key="5">
    <source>
        <dbReference type="ARBA" id="ARBA00021006"/>
    </source>
</evidence>
<accession>A0A385NIX4</accession>
<evidence type="ECO:0000256" key="6">
    <source>
        <dbReference type="ARBA" id="ARBA00022448"/>
    </source>
</evidence>
<reference evidence="20" key="1">
    <citation type="journal article" date="2018" name="Mol. Phylogenet. Evol.">
        <title>Convergent herbivory on conifers by Choristoneura moths after boreal forest formation.</title>
        <authorList>
            <person name="Fagua G."/>
            <person name="Condamine F.L."/>
            <person name="Brunet B.M."/>
            <person name="Clamens A.L."/>
            <person name="Laroche J."/>
            <person name="Levesque R.C."/>
            <person name="Cusson M."/>
            <person name="Sperling F.A."/>
        </authorList>
    </citation>
    <scope>NUCLEOTIDE SEQUENCE</scope>
</reference>
<feature type="transmembrane region" description="Helical" evidence="17">
    <location>
        <begin position="343"/>
        <end position="361"/>
    </location>
</feature>
<evidence type="ECO:0000256" key="1">
    <source>
        <dbReference type="ARBA" id="ARBA00003257"/>
    </source>
</evidence>
<dbReference type="Pfam" id="PF00361">
    <property type="entry name" value="Proton_antipo_M"/>
    <property type="match status" value="1"/>
</dbReference>
<evidence type="ECO:0000256" key="11">
    <source>
        <dbReference type="ARBA" id="ARBA00022989"/>
    </source>
</evidence>
<name>A0A385NIX4_CHOPI</name>
<dbReference type="InterPro" id="IPR000260">
    <property type="entry name" value="NADH4_N"/>
</dbReference>
<evidence type="ECO:0000313" key="20">
    <source>
        <dbReference type="EMBL" id="AYA73162.1"/>
    </source>
</evidence>
<dbReference type="GO" id="GO:0003954">
    <property type="term" value="F:NADH dehydrogenase activity"/>
    <property type="evidence" value="ECO:0007669"/>
    <property type="project" value="TreeGrafter"/>
</dbReference>
<evidence type="ECO:0000259" key="18">
    <source>
        <dbReference type="Pfam" id="PF00361"/>
    </source>
</evidence>
<dbReference type="PANTHER" id="PTHR43507">
    <property type="entry name" value="NADH-UBIQUINONE OXIDOREDUCTASE CHAIN 4"/>
    <property type="match status" value="1"/>
</dbReference>
<feature type="transmembrane region" description="Helical" evidence="17">
    <location>
        <begin position="85"/>
        <end position="104"/>
    </location>
</feature>
<feature type="transmembrane region" description="Helical" evidence="17">
    <location>
        <begin position="273"/>
        <end position="295"/>
    </location>
</feature>
<evidence type="ECO:0000256" key="17">
    <source>
        <dbReference type="RuleBase" id="RU003297"/>
    </source>
</evidence>
<feature type="transmembrane region" description="Helical" evidence="17">
    <location>
        <begin position="21"/>
        <end position="42"/>
    </location>
</feature>
<keyword evidence="7 17" id="KW-0679">Respiratory chain</keyword>
<sequence length="446" mass="52348">MMKFLFMMIFMIPLCFIKNMFWLVQMFLFILMFFFMNLSLTLNNFSNLSYMFGCDMISFGLILLSIWICGLMLMASENLFKIKFYINFFLFNIIFLLIMLYMTFSVMNLFMFYLFFEGSLIPTLLLIMGWGYQPERIQAGLYLLFYTLFASLPLLLGVFYIFNEMNYIMMYFFKFMNLNLYLLYFSMIMAFLVKMPMYFVHLWLPKAHVEAPVSGSMILAGIMLKLGGYGLLRVMVFLQQVGLKFNFIWVIISLLGGFYVSLNCFCQVDIKSLIAYSSVAHMSLVIGGIMTMSYWGFMGSYVLMIGHGLCSSGMFCLANINYERLHSRSLFINKGLMNFMPSMSLWWFLLMSSNMAAPPSLNLMGEIMLINSLMSWCWFSMIFLMLISFFSAGYSLYLYSYSQHGKYYCGVYSFYTGVSREYLMLLLHWLPLNILVLKIDYSTIWF</sequence>
<comment type="catalytic activity">
    <reaction evidence="16 17">
        <text>a ubiquinone + NADH + 5 H(+)(in) = a ubiquinol + NAD(+) + 4 H(+)(out)</text>
        <dbReference type="Rhea" id="RHEA:29091"/>
        <dbReference type="Rhea" id="RHEA-COMP:9565"/>
        <dbReference type="Rhea" id="RHEA-COMP:9566"/>
        <dbReference type="ChEBI" id="CHEBI:15378"/>
        <dbReference type="ChEBI" id="CHEBI:16389"/>
        <dbReference type="ChEBI" id="CHEBI:17976"/>
        <dbReference type="ChEBI" id="CHEBI:57540"/>
        <dbReference type="ChEBI" id="CHEBI:57945"/>
        <dbReference type="EC" id="7.1.1.2"/>
    </reaction>
</comment>
<dbReference type="RefSeq" id="YP_009516303.1">
    <property type="nucleotide sequence ID" value="NC_039422.1"/>
</dbReference>
<keyword evidence="13 17" id="KW-0830">Ubiquinone</keyword>
<dbReference type="AlphaFoldDB" id="A0A385NIX4"/>
<dbReference type="GO" id="GO:0008137">
    <property type="term" value="F:NADH dehydrogenase (ubiquinone) activity"/>
    <property type="evidence" value="ECO:0007669"/>
    <property type="project" value="UniProtKB-UniRule"/>
</dbReference>
<dbReference type="Pfam" id="PF01059">
    <property type="entry name" value="Oxidored_q5_N"/>
    <property type="match status" value="1"/>
</dbReference>
<keyword evidence="15 17" id="KW-0472">Membrane</keyword>
<keyword evidence="9" id="KW-1278">Translocase</keyword>
<evidence type="ECO:0000259" key="19">
    <source>
        <dbReference type="Pfam" id="PF01059"/>
    </source>
</evidence>
<dbReference type="PRINTS" id="PR01437">
    <property type="entry name" value="NUOXDRDTASE4"/>
</dbReference>
<evidence type="ECO:0000256" key="10">
    <source>
        <dbReference type="ARBA" id="ARBA00022982"/>
    </source>
</evidence>
<dbReference type="EC" id="7.1.1.2" evidence="4 17"/>
<dbReference type="GO" id="GO:0042773">
    <property type="term" value="P:ATP synthesis coupled electron transport"/>
    <property type="evidence" value="ECO:0007669"/>
    <property type="project" value="InterPro"/>
</dbReference>
<feature type="transmembrane region" description="Helical" evidence="17">
    <location>
        <begin position="216"/>
        <end position="235"/>
    </location>
</feature>
<evidence type="ECO:0000256" key="13">
    <source>
        <dbReference type="ARBA" id="ARBA00023075"/>
    </source>
</evidence>
<proteinExistence type="inferred from homology"/>
<feature type="transmembrane region" description="Helical" evidence="17">
    <location>
        <begin position="301"/>
        <end position="322"/>
    </location>
</feature>
<dbReference type="InterPro" id="IPR003918">
    <property type="entry name" value="NADH_UbQ_OxRdtase"/>
</dbReference>
<evidence type="ECO:0000256" key="2">
    <source>
        <dbReference type="ARBA" id="ARBA00004225"/>
    </source>
</evidence>
<feature type="transmembrane region" description="Helical" evidence="17">
    <location>
        <begin position="110"/>
        <end position="132"/>
    </location>
</feature>
<evidence type="ECO:0000256" key="8">
    <source>
        <dbReference type="ARBA" id="ARBA00022692"/>
    </source>
</evidence>
<feature type="transmembrane region" description="Helical" evidence="17">
    <location>
        <begin position="48"/>
        <end position="73"/>
    </location>
</feature>
<feature type="transmembrane region" description="Helical" evidence="17">
    <location>
        <begin position="247"/>
        <end position="266"/>
    </location>
</feature>
<dbReference type="GeneID" id="38090727"/>
<keyword evidence="8 17" id="KW-0812">Transmembrane</keyword>
<comment type="function">
    <text evidence="17">Core subunit of the mitochondrial membrane respiratory chain NADH dehydrogenase (Complex I) which catalyzes electron transfer from NADH through the respiratory chain, using ubiquinone as an electron acceptor. Essential for the catalytic activity and assembly of complex I.</text>
</comment>
<dbReference type="GO" id="GO:0048039">
    <property type="term" value="F:ubiquinone binding"/>
    <property type="evidence" value="ECO:0007669"/>
    <property type="project" value="TreeGrafter"/>
</dbReference>
<evidence type="ECO:0000256" key="16">
    <source>
        <dbReference type="ARBA" id="ARBA00049551"/>
    </source>
</evidence>
<comment type="subcellular location">
    <subcellularLocation>
        <location evidence="2 17">Mitochondrion membrane</location>
        <topology evidence="2 17">Multi-pass membrane protein</topology>
    </subcellularLocation>
</comment>
<evidence type="ECO:0000256" key="15">
    <source>
        <dbReference type="ARBA" id="ARBA00023136"/>
    </source>
</evidence>
<evidence type="ECO:0000256" key="3">
    <source>
        <dbReference type="ARBA" id="ARBA00009025"/>
    </source>
</evidence>
<dbReference type="GO" id="GO:0015990">
    <property type="term" value="P:electron transport coupled proton transport"/>
    <property type="evidence" value="ECO:0007669"/>
    <property type="project" value="TreeGrafter"/>
</dbReference>
<comment type="similarity">
    <text evidence="3 17">Belongs to the complex I subunit 4 family.</text>
</comment>
<feature type="transmembrane region" description="Helical" evidence="17">
    <location>
        <begin position="373"/>
        <end position="401"/>
    </location>
</feature>
<feature type="transmembrane region" description="Helical" evidence="17">
    <location>
        <begin position="139"/>
        <end position="162"/>
    </location>
</feature>
<evidence type="ECO:0000256" key="4">
    <source>
        <dbReference type="ARBA" id="ARBA00012944"/>
    </source>
</evidence>
<keyword evidence="11 17" id="KW-1133">Transmembrane helix</keyword>
<dbReference type="InterPro" id="IPR001750">
    <property type="entry name" value="ND/Mrp_TM"/>
</dbReference>
<dbReference type="PANTHER" id="PTHR43507:SF20">
    <property type="entry name" value="NADH-UBIQUINONE OXIDOREDUCTASE CHAIN 4"/>
    <property type="match status" value="1"/>
</dbReference>
<evidence type="ECO:0000256" key="14">
    <source>
        <dbReference type="ARBA" id="ARBA00023128"/>
    </source>
</evidence>
<feature type="transmembrane region" description="Helical" evidence="17">
    <location>
        <begin position="182"/>
        <end position="204"/>
    </location>
</feature>
<organism evidence="20">
    <name type="scientific">Choristoneura pinus pinus</name>
    <dbReference type="NCBI Taxonomy" id="862706"/>
    <lineage>
        <taxon>Eukaryota</taxon>
        <taxon>Metazoa</taxon>
        <taxon>Ecdysozoa</taxon>
        <taxon>Arthropoda</taxon>
        <taxon>Hexapoda</taxon>
        <taxon>Insecta</taxon>
        <taxon>Pterygota</taxon>
        <taxon>Neoptera</taxon>
        <taxon>Endopterygota</taxon>
        <taxon>Lepidoptera</taxon>
        <taxon>Glossata</taxon>
        <taxon>Ditrysia</taxon>
        <taxon>Tortricoidea</taxon>
        <taxon>Tortricidae</taxon>
        <taxon>Tortricinae</taxon>
        <taxon>Choristoneura</taxon>
    </lineage>
</organism>
<dbReference type="GO" id="GO:0031966">
    <property type="term" value="C:mitochondrial membrane"/>
    <property type="evidence" value="ECO:0007669"/>
    <property type="project" value="UniProtKB-SubCell"/>
</dbReference>
<protein>
    <recommendedName>
        <fullName evidence="5 17">NADH-ubiquinone oxidoreductase chain 4</fullName>
        <ecNumber evidence="4 17">7.1.1.2</ecNumber>
    </recommendedName>
</protein>
<feature type="domain" description="NADH:ubiquinone oxidoreductase chain 4 N-terminal" evidence="19">
    <location>
        <begin position="1"/>
        <end position="103"/>
    </location>
</feature>
<evidence type="ECO:0000256" key="12">
    <source>
        <dbReference type="ARBA" id="ARBA00023027"/>
    </source>
</evidence>
<comment type="function">
    <text evidence="1">Core subunit of the mitochondrial membrane respiratory chain NADH dehydrogenase (Complex I) that is believed to belong to the minimal assembly required for catalysis. Complex I functions in the transfer of electrons from NADH to the respiratory chain. The immediate electron acceptor for the enzyme is believed to be ubiquinone.</text>
</comment>
<keyword evidence="14 17" id="KW-0496">Mitochondrion</keyword>
<evidence type="ECO:0000256" key="7">
    <source>
        <dbReference type="ARBA" id="ARBA00022660"/>
    </source>
</evidence>
<keyword evidence="10 17" id="KW-0249">Electron transport</keyword>
<evidence type="ECO:0000256" key="9">
    <source>
        <dbReference type="ARBA" id="ARBA00022967"/>
    </source>
</evidence>
<dbReference type="CTD" id="4538"/>
<gene>
    <name evidence="20" type="primary">ND4</name>
</gene>
<dbReference type="EMBL" id="MG944242">
    <property type="protein sequence ID" value="AYA73162.1"/>
    <property type="molecule type" value="Genomic_DNA"/>
</dbReference>
<feature type="domain" description="NADH:quinone oxidoreductase/Mrp antiporter transmembrane" evidence="18">
    <location>
        <begin position="107"/>
        <end position="389"/>
    </location>
</feature>
<geneLocation type="mitochondrion" evidence="20"/>
<keyword evidence="12 17" id="KW-0520">NAD</keyword>
<keyword evidence="6 17" id="KW-0813">Transport</keyword>